<gene>
    <name evidence="2" type="ORF">ACHKAR_18955</name>
</gene>
<name>A0ABW7NFV2_9BACT</name>
<evidence type="ECO:0008006" key="4">
    <source>
        <dbReference type="Google" id="ProtNLM"/>
    </source>
</evidence>
<evidence type="ECO:0000256" key="1">
    <source>
        <dbReference type="SAM" id="SignalP"/>
    </source>
</evidence>
<keyword evidence="1" id="KW-0732">Signal</keyword>
<reference evidence="2 3" key="1">
    <citation type="journal article" date="2013" name="Int. J. Syst. Evol. Microbiol.">
        <title>Marinoscillum luteum sp. nov., isolated from marine sediment.</title>
        <authorList>
            <person name="Cha I.T."/>
            <person name="Park S.J."/>
            <person name="Kim S.J."/>
            <person name="Kim J.G."/>
            <person name="Jung M.Y."/>
            <person name="Shin K.S."/>
            <person name="Kwon K.K."/>
            <person name="Yang S.H."/>
            <person name="Seo Y.S."/>
            <person name="Rhee S.K."/>
        </authorList>
    </citation>
    <scope>NUCLEOTIDE SEQUENCE [LARGE SCALE GENOMIC DNA]</scope>
    <source>
        <strain evidence="2 3">KCTC 23939</strain>
    </source>
</reference>
<feature type="chain" id="PRO_5047031662" description="Outer membrane protein beta-barrel domain-containing protein" evidence="1">
    <location>
        <begin position="21"/>
        <end position="224"/>
    </location>
</feature>
<protein>
    <recommendedName>
        <fullName evidence="4">Outer membrane protein beta-barrel domain-containing protein</fullName>
    </recommendedName>
</protein>
<feature type="signal peptide" evidence="1">
    <location>
        <begin position="1"/>
        <end position="20"/>
    </location>
</feature>
<proteinExistence type="predicted"/>
<sequence>MKKLLMVLTAILISGSFLYAQDDPDESSAGGTFDPGDLLIEITGTPFSGSSLLDFGSFRARYAVTDVIVPRLGFGMTVNTTQSTPDVVTNLNEFEVRPGCEYHLRVDGSFRSYAALDVILGGRVASRESTTGSSVSGSTQIPSGTNYGFSDTYRGHFRYGVAVGAGAEYHLSSKFYIGAEIGFQFYNDKKNEVSVDGEVYQGTVTNSHASVNTQNTIRIGFKLF</sequence>
<evidence type="ECO:0000313" key="3">
    <source>
        <dbReference type="Proteomes" id="UP001610063"/>
    </source>
</evidence>
<organism evidence="2 3">
    <name type="scientific">Marinoscillum luteum</name>
    <dbReference type="NCBI Taxonomy" id="861051"/>
    <lineage>
        <taxon>Bacteria</taxon>
        <taxon>Pseudomonadati</taxon>
        <taxon>Bacteroidota</taxon>
        <taxon>Cytophagia</taxon>
        <taxon>Cytophagales</taxon>
        <taxon>Reichenbachiellaceae</taxon>
        <taxon>Marinoscillum</taxon>
    </lineage>
</organism>
<dbReference type="Proteomes" id="UP001610063">
    <property type="component" value="Unassembled WGS sequence"/>
</dbReference>
<comment type="caution">
    <text evidence="2">The sequence shown here is derived from an EMBL/GenBank/DDBJ whole genome shotgun (WGS) entry which is preliminary data.</text>
</comment>
<keyword evidence="3" id="KW-1185">Reference proteome</keyword>
<accession>A0ABW7NFV2</accession>
<dbReference type="RefSeq" id="WP_159581315.1">
    <property type="nucleotide sequence ID" value="NZ_JBIPKE010000020.1"/>
</dbReference>
<evidence type="ECO:0000313" key="2">
    <source>
        <dbReference type="EMBL" id="MFH6985539.1"/>
    </source>
</evidence>
<dbReference type="EMBL" id="JBIPKE010000020">
    <property type="protein sequence ID" value="MFH6985539.1"/>
    <property type="molecule type" value="Genomic_DNA"/>
</dbReference>